<dbReference type="AlphaFoldDB" id="A0AAV3Q3U3"/>
<protein>
    <submittedName>
        <fullName evidence="3">Uncharacterized protein</fullName>
    </submittedName>
</protein>
<sequence>MDYSPCRVIILVLCIGILYTQQEQVSALSSMDLALKWGDIYLSLSPRSPRSMQDVTFHDQQSQMNIAPAPFTSSFDPNLSSKRRVHRGSDPIHNKSSRG</sequence>
<comment type="caution">
    <text evidence="3">The sequence shown here is derived from an EMBL/GenBank/DDBJ whole genome shotgun (WGS) entry which is preliminary data.</text>
</comment>
<evidence type="ECO:0000256" key="1">
    <source>
        <dbReference type="SAM" id="MobiDB-lite"/>
    </source>
</evidence>
<feature type="region of interest" description="Disordered" evidence="1">
    <location>
        <begin position="67"/>
        <end position="99"/>
    </location>
</feature>
<feature type="chain" id="PRO_5043629506" evidence="2">
    <location>
        <begin position="23"/>
        <end position="99"/>
    </location>
</feature>
<evidence type="ECO:0000313" key="3">
    <source>
        <dbReference type="EMBL" id="GAA0157862.1"/>
    </source>
</evidence>
<organism evidence="3 4">
    <name type="scientific">Lithospermum erythrorhizon</name>
    <name type="common">Purple gromwell</name>
    <name type="synonym">Lithospermum officinale var. erythrorhizon</name>
    <dbReference type="NCBI Taxonomy" id="34254"/>
    <lineage>
        <taxon>Eukaryota</taxon>
        <taxon>Viridiplantae</taxon>
        <taxon>Streptophyta</taxon>
        <taxon>Embryophyta</taxon>
        <taxon>Tracheophyta</taxon>
        <taxon>Spermatophyta</taxon>
        <taxon>Magnoliopsida</taxon>
        <taxon>eudicotyledons</taxon>
        <taxon>Gunneridae</taxon>
        <taxon>Pentapetalae</taxon>
        <taxon>asterids</taxon>
        <taxon>lamiids</taxon>
        <taxon>Boraginales</taxon>
        <taxon>Boraginaceae</taxon>
        <taxon>Boraginoideae</taxon>
        <taxon>Lithospermeae</taxon>
        <taxon>Lithospermum</taxon>
    </lineage>
</organism>
<accession>A0AAV3Q3U3</accession>
<feature type="compositionally biased region" description="Polar residues" evidence="1">
    <location>
        <begin position="67"/>
        <end position="80"/>
    </location>
</feature>
<dbReference type="PANTHER" id="PTHR36726">
    <property type="entry name" value="CLAVATA3/ESR (CLE)-RELATED PROTEIN 45"/>
    <property type="match status" value="1"/>
</dbReference>
<name>A0AAV3Q3U3_LITER</name>
<keyword evidence="2" id="KW-0732">Signal</keyword>
<keyword evidence="4" id="KW-1185">Reference proteome</keyword>
<dbReference type="EMBL" id="BAABME010003202">
    <property type="protein sequence ID" value="GAA0157862.1"/>
    <property type="molecule type" value="Genomic_DNA"/>
</dbReference>
<gene>
    <name evidence="3" type="ORF">LIER_15032</name>
</gene>
<evidence type="ECO:0000313" key="4">
    <source>
        <dbReference type="Proteomes" id="UP001454036"/>
    </source>
</evidence>
<dbReference type="PANTHER" id="PTHR36726:SF5">
    <property type="entry name" value="CLAVATA3_ESR (CLE) GENE FAMILY MEMBER MTCLE11"/>
    <property type="match status" value="1"/>
</dbReference>
<feature type="signal peptide" evidence="2">
    <location>
        <begin position="1"/>
        <end position="22"/>
    </location>
</feature>
<proteinExistence type="predicted"/>
<dbReference type="InterPro" id="IPR038821">
    <property type="entry name" value="CLE45-like"/>
</dbReference>
<dbReference type="Proteomes" id="UP001454036">
    <property type="component" value="Unassembled WGS sequence"/>
</dbReference>
<evidence type="ECO:0000256" key="2">
    <source>
        <dbReference type="SAM" id="SignalP"/>
    </source>
</evidence>
<reference evidence="3 4" key="1">
    <citation type="submission" date="2024-01" db="EMBL/GenBank/DDBJ databases">
        <title>The complete chloroplast genome sequence of Lithospermum erythrorhizon: insights into the phylogenetic relationship among Boraginaceae species and the maternal lineages of purple gromwells.</title>
        <authorList>
            <person name="Okada T."/>
            <person name="Watanabe K."/>
        </authorList>
    </citation>
    <scope>NUCLEOTIDE SEQUENCE [LARGE SCALE GENOMIC DNA]</scope>
</reference>